<feature type="transmembrane region" description="Helical" evidence="1">
    <location>
        <begin position="183"/>
        <end position="201"/>
    </location>
</feature>
<dbReference type="HOGENOM" id="CLU_100594_1_0_10"/>
<reference evidence="3" key="1">
    <citation type="submission" date="2012-06" db="EMBL/GenBank/DDBJ databases">
        <title>The complete genome of Flexibacter litoralis DSM 6794.</title>
        <authorList>
            <person name="Lucas S."/>
            <person name="Copeland A."/>
            <person name="Lapidus A."/>
            <person name="Glavina del Rio T."/>
            <person name="Dalin E."/>
            <person name="Tice H."/>
            <person name="Bruce D."/>
            <person name="Goodwin L."/>
            <person name="Pitluck S."/>
            <person name="Peters L."/>
            <person name="Ovchinnikova G."/>
            <person name="Lu M."/>
            <person name="Kyrpides N."/>
            <person name="Mavromatis K."/>
            <person name="Ivanova N."/>
            <person name="Brettin T."/>
            <person name="Detter J.C."/>
            <person name="Han C."/>
            <person name="Larimer F."/>
            <person name="Land M."/>
            <person name="Hauser L."/>
            <person name="Markowitz V."/>
            <person name="Cheng J.-F."/>
            <person name="Hugenholtz P."/>
            <person name="Woyke T."/>
            <person name="Wu D."/>
            <person name="Spring S."/>
            <person name="Lang E."/>
            <person name="Kopitz M."/>
            <person name="Brambilla E."/>
            <person name="Klenk H.-P."/>
            <person name="Eisen J.A."/>
        </authorList>
    </citation>
    <scope>NUCLEOTIDE SEQUENCE [LARGE SCALE GENOMIC DNA]</scope>
    <source>
        <strain evidence="3">ATCC 23117 / DSM 6794 / NBRC 15988 / NCIMB 1366 / Sio-4</strain>
    </source>
</reference>
<proteinExistence type="predicted"/>
<evidence type="ECO:0000256" key="1">
    <source>
        <dbReference type="SAM" id="Phobius"/>
    </source>
</evidence>
<dbReference type="Proteomes" id="UP000006054">
    <property type="component" value="Chromosome"/>
</dbReference>
<keyword evidence="1" id="KW-0472">Membrane</keyword>
<dbReference type="KEGG" id="fli:Fleli_1632"/>
<dbReference type="eggNOG" id="ENOG502ZBV9">
    <property type="taxonomic scope" value="Bacteria"/>
</dbReference>
<organism evidence="2 3">
    <name type="scientific">Bernardetia litoralis (strain ATCC 23117 / DSM 6794 / NBRC 15988 / NCIMB 1366 / Fx l1 / Sio-4)</name>
    <name type="common">Flexibacter litoralis</name>
    <dbReference type="NCBI Taxonomy" id="880071"/>
    <lineage>
        <taxon>Bacteria</taxon>
        <taxon>Pseudomonadati</taxon>
        <taxon>Bacteroidota</taxon>
        <taxon>Cytophagia</taxon>
        <taxon>Cytophagales</taxon>
        <taxon>Bernardetiaceae</taxon>
        <taxon>Bernardetia</taxon>
    </lineage>
</organism>
<dbReference type="STRING" id="880071.Fleli_1632"/>
<protein>
    <recommendedName>
        <fullName evidence="4">Chemotaxis methyl-accepting receptor HlyB-like 4HB MCP domain-containing protein</fullName>
    </recommendedName>
</protein>
<dbReference type="AlphaFoldDB" id="I4AJB1"/>
<keyword evidence="3" id="KW-1185">Reference proteome</keyword>
<dbReference type="EMBL" id="CP003345">
    <property type="protein sequence ID" value="AFM04046.1"/>
    <property type="molecule type" value="Genomic_DNA"/>
</dbReference>
<accession>I4AJB1</accession>
<dbReference type="OrthoDB" id="1438991at2"/>
<keyword evidence="1" id="KW-0812">Transmembrane</keyword>
<keyword evidence="1" id="KW-1133">Transmembrane helix</keyword>
<evidence type="ECO:0000313" key="3">
    <source>
        <dbReference type="Proteomes" id="UP000006054"/>
    </source>
</evidence>
<evidence type="ECO:0008006" key="4">
    <source>
        <dbReference type="Google" id="ProtNLM"/>
    </source>
</evidence>
<dbReference type="RefSeq" id="WP_014797502.1">
    <property type="nucleotide sequence ID" value="NC_018018.1"/>
</dbReference>
<sequence length="204" mass="23686" precursor="true">MKNTVKKIMWVVGILFIFLLILATNLIDRDHIKGVRSSVSTMYQDRLIVKNLIYTISNLTQEKRIAFLLSDSNFYSIENGAVNDSIYTLINKFSSTQLTTNETHYLERLYNNFKDVEALENQTLSDATIFENKEWKDNMKIKLLRLRNNLNTLSEIQLDEGKRELARVNRAFNTIDLFTNIEIAFLVVIGVITIIIALYPIKKE</sequence>
<evidence type="ECO:0000313" key="2">
    <source>
        <dbReference type="EMBL" id="AFM04046.1"/>
    </source>
</evidence>
<name>I4AJB1_BERLS</name>
<gene>
    <name evidence="2" type="ordered locus">Fleli_1632</name>
</gene>